<keyword evidence="2" id="KW-1185">Reference proteome</keyword>
<sequence>MQSTFILVTKKMPTTSFHHSEASRELALTGAAISIFNTEKASVDTDTTDPVVQARQLAYERGTANIESCSITSSV</sequence>
<evidence type="ECO:0000313" key="2">
    <source>
        <dbReference type="Proteomes" id="UP000784294"/>
    </source>
</evidence>
<protein>
    <submittedName>
        <fullName evidence="1">Uncharacterized protein</fullName>
    </submittedName>
</protein>
<organism evidence="1 2">
    <name type="scientific">Protopolystoma xenopodis</name>
    <dbReference type="NCBI Taxonomy" id="117903"/>
    <lineage>
        <taxon>Eukaryota</taxon>
        <taxon>Metazoa</taxon>
        <taxon>Spiralia</taxon>
        <taxon>Lophotrochozoa</taxon>
        <taxon>Platyhelminthes</taxon>
        <taxon>Monogenea</taxon>
        <taxon>Polyopisthocotylea</taxon>
        <taxon>Polystomatidea</taxon>
        <taxon>Polystomatidae</taxon>
        <taxon>Protopolystoma</taxon>
    </lineage>
</organism>
<proteinExistence type="predicted"/>
<dbReference type="EMBL" id="CAAALY010115412">
    <property type="protein sequence ID" value="VEL30769.1"/>
    <property type="molecule type" value="Genomic_DNA"/>
</dbReference>
<accession>A0A448X8F5</accession>
<reference evidence="1" key="1">
    <citation type="submission" date="2018-11" db="EMBL/GenBank/DDBJ databases">
        <authorList>
            <consortium name="Pathogen Informatics"/>
        </authorList>
    </citation>
    <scope>NUCLEOTIDE SEQUENCE</scope>
</reference>
<comment type="caution">
    <text evidence="1">The sequence shown here is derived from an EMBL/GenBank/DDBJ whole genome shotgun (WGS) entry which is preliminary data.</text>
</comment>
<gene>
    <name evidence="1" type="ORF">PXEA_LOCUS24209</name>
</gene>
<dbReference type="AlphaFoldDB" id="A0A448X8F5"/>
<name>A0A448X8F5_9PLAT</name>
<dbReference type="Proteomes" id="UP000784294">
    <property type="component" value="Unassembled WGS sequence"/>
</dbReference>
<evidence type="ECO:0000313" key="1">
    <source>
        <dbReference type="EMBL" id="VEL30769.1"/>
    </source>
</evidence>